<gene>
    <name evidence="2" type="ORF">PENTCL1PPCAC_11971</name>
</gene>
<feature type="region of interest" description="Disordered" evidence="1">
    <location>
        <begin position="63"/>
        <end position="87"/>
    </location>
</feature>
<sequence length="106" mass="12283">RTNGFINVQLLIIDYSFKSSDHGSCFRSLSIHNRETMRTHLHFARSSPLLEYSNVIFLLNTEPVDTPERDSEDNNEEDEPYGDESEVVDDVEGLFQVDHNVVVFHR</sequence>
<organism evidence="2 3">
    <name type="scientific">Pristionchus entomophagus</name>
    <dbReference type="NCBI Taxonomy" id="358040"/>
    <lineage>
        <taxon>Eukaryota</taxon>
        <taxon>Metazoa</taxon>
        <taxon>Ecdysozoa</taxon>
        <taxon>Nematoda</taxon>
        <taxon>Chromadorea</taxon>
        <taxon>Rhabditida</taxon>
        <taxon>Rhabditina</taxon>
        <taxon>Diplogasteromorpha</taxon>
        <taxon>Diplogasteroidea</taxon>
        <taxon>Neodiplogasteridae</taxon>
        <taxon>Pristionchus</taxon>
    </lineage>
</organism>
<protein>
    <submittedName>
        <fullName evidence="2">Uncharacterized protein</fullName>
    </submittedName>
</protein>
<comment type="caution">
    <text evidence="2">The sequence shown here is derived from an EMBL/GenBank/DDBJ whole genome shotgun (WGS) entry which is preliminary data.</text>
</comment>
<evidence type="ECO:0000313" key="2">
    <source>
        <dbReference type="EMBL" id="GMS89796.1"/>
    </source>
</evidence>
<dbReference type="AlphaFoldDB" id="A0AAV5TDR6"/>
<feature type="non-terminal residue" evidence="2">
    <location>
        <position position="1"/>
    </location>
</feature>
<feature type="non-terminal residue" evidence="2">
    <location>
        <position position="106"/>
    </location>
</feature>
<evidence type="ECO:0000313" key="3">
    <source>
        <dbReference type="Proteomes" id="UP001432027"/>
    </source>
</evidence>
<proteinExistence type="predicted"/>
<dbReference type="EMBL" id="BTSX01000003">
    <property type="protein sequence ID" value="GMS89796.1"/>
    <property type="molecule type" value="Genomic_DNA"/>
</dbReference>
<name>A0AAV5TDR6_9BILA</name>
<feature type="compositionally biased region" description="Acidic residues" evidence="1">
    <location>
        <begin position="70"/>
        <end position="87"/>
    </location>
</feature>
<evidence type="ECO:0000256" key="1">
    <source>
        <dbReference type="SAM" id="MobiDB-lite"/>
    </source>
</evidence>
<accession>A0AAV5TDR6</accession>
<reference evidence="2" key="1">
    <citation type="submission" date="2023-10" db="EMBL/GenBank/DDBJ databases">
        <title>Genome assembly of Pristionchus species.</title>
        <authorList>
            <person name="Yoshida K."/>
            <person name="Sommer R.J."/>
        </authorList>
    </citation>
    <scope>NUCLEOTIDE SEQUENCE</scope>
    <source>
        <strain evidence="2">RS0144</strain>
    </source>
</reference>
<keyword evidence="3" id="KW-1185">Reference proteome</keyword>
<dbReference type="Proteomes" id="UP001432027">
    <property type="component" value="Unassembled WGS sequence"/>
</dbReference>